<feature type="coiled-coil region" evidence="1">
    <location>
        <begin position="488"/>
        <end position="515"/>
    </location>
</feature>
<evidence type="ECO:0000313" key="3">
    <source>
        <dbReference type="EMBL" id="CAA0081634.1"/>
    </source>
</evidence>
<dbReference type="Proteomes" id="UP000435877">
    <property type="component" value="Unassembled WGS sequence"/>
</dbReference>
<name>A0A5S9N4Y0_9GAMM</name>
<gene>
    <name evidence="3" type="ORF">IHBHHGIJ_00333</name>
    <name evidence="4" type="ORF">KFEGEMFD_00817</name>
</gene>
<protein>
    <submittedName>
        <fullName evidence="4">Uncharacterized protein</fullName>
    </submittedName>
</protein>
<keyword evidence="1" id="KW-0175">Coiled coil</keyword>
<evidence type="ECO:0000313" key="6">
    <source>
        <dbReference type="Proteomes" id="UP000439591"/>
    </source>
</evidence>
<dbReference type="OrthoDB" id="8609649at2"/>
<feature type="region of interest" description="Disordered" evidence="2">
    <location>
        <begin position="1"/>
        <end position="23"/>
    </location>
</feature>
<dbReference type="RefSeq" id="WP_159267034.1">
    <property type="nucleotide sequence ID" value="NZ_CACSIK010000001.1"/>
</dbReference>
<reference evidence="5 6" key="1">
    <citation type="submission" date="2019-11" db="EMBL/GenBank/DDBJ databases">
        <authorList>
            <person name="Holert J."/>
        </authorList>
    </citation>
    <scope>NUCLEOTIDE SEQUENCE [LARGE SCALE GENOMIC DNA]</scope>
    <source>
        <strain evidence="4">BC3_2A</strain>
        <strain evidence="3">SB11_1A</strain>
    </source>
</reference>
<dbReference type="Proteomes" id="UP000439591">
    <property type="component" value="Unassembled WGS sequence"/>
</dbReference>
<accession>A0A5S9N4Y0</accession>
<sequence>MDAENTQRNLRGDGTGGEFRPRISPSVSSELLDLDPLLNAKWQNTVSAAFKALSGEERKYAYRRYLAPKGIRIDAENKRLTFLGRPTIVDIKNKLDSPKLLAIAAKLEAALSALGELRDAGPYIDLLEASVSLISGEATEEDLLSIRLRRALRQAFLDALVMLTRSAPMLVPATHRGLTPGAVRDFVIEVFLKHQMLGYRFRVSPAESLVNHENAFISKKISQEACARQCEVVATERYLYLVGPVKDFSLNPYSARRFLHEDAVLNGSSVFFNGMAIPYSSLGDEAITQHLTWTLGRIVTIERQVNAGLAALMASANKVRVDTLLPLLGGEISADGTGVGVVVASRVRAFEELLTSNVLAKLPQALAVFAKTNDDHDYLFFNLRAYFLQLVGDVREFGARFAMACDDAVEELELKLLSYLRLLEKRRDVVFSLRLREDPSVLAGARLPLLEFKRLIKEYEPQARRLMLKKAKVQKTLLMPVSKWREAVDGALGRADRHRVDLERLERDLALKKKQCLVGLIRICKRYPELTVYLEREELVAVNEALRRYALPVGSDGISQLPIVISLWEDQLAFDFDAIAKRIGVTVES</sequence>
<evidence type="ECO:0000313" key="4">
    <source>
        <dbReference type="EMBL" id="CAA0084864.1"/>
    </source>
</evidence>
<dbReference type="AlphaFoldDB" id="A0A5S9N4Y0"/>
<evidence type="ECO:0000256" key="1">
    <source>
        <dbReference type="SAM" id="Coils"/>
    </source>
</evidence>
<dbReference type="EMBL" id="CACSIM010000001">
    <property type="protein sequence ID" value="CAA0084864.1"/>
    <property type="molecule type" value="Genomic_DNA"/>
</dbReference>
<evidence type="ECO:0000256" key="2">
    <source>
        <dbReference type="SAM" id="MobiDB-lite"/>
    </source>
</evidence>
<keyword evidence="5" id="KW-1185">Reference proteome</keyword>
<evidence type="ECO:0000313" key="5">
    <source>
        <dbReference type="Proteomes" id="UP000435877"/>
    </source>
</evidence>
<dbReference type="EMBL" id="CACSIK010000001">
    <property type="protein sequence ID" value="CAA0081634.1"/>
    <property type="molecule type" value="Genomic_DNA"/>
</dbReference>
<organism evidence="4 6">
    <name type="scientific">Zhongshania aliphaticivorans</name>
    <dbReference type="NCBI Taxonomy" id="1470434"/>
    <lineage>
        <taxon>Bacteria</taxon>
        <taxon>Pseudomonadati</taxon>
        <taxon>Pseudomonadota</taxon>
        <taxon>Gammaproteobacteria</taxon>
        <taxon>Cellvibrionales</taxon>
        <taxon>Spongiibacteraceae</taxon>
        <taxon>Zhongshania</taxon>
    </lineage>
</organism>
<proteinExistence type="predicted"/>